<evidence type="ECO:0000313" key="2">
    <source>
        <dbReference type="Proteomes" id="UP000299102"/>
    </source>
</evidence>
<comment type="caution">
    <text evidence="1">The sequence shown here is derived from an EMBL/GenBank/DDBJ whole genome shotgun (WGS) entry which is preliminary data.</text>
</comment>
<keyword evidence="2" id="KW-1185">Reference proteome</keyword>
<dbReference type="EMBL" id="BGZK01000103">
    <property type="protein sequence ID" value="GBP18996.1"/>
    <property type="molecule type" value="Genomic_DNA"/>
</dbReference>
<dbReference type="AlphaFoldDB" id="A0A4C1TZG0"/>
<protein>
    <submittedName>
        <fullName evidence="1">Uncharacterized protein</fullName>
    </submittedName>
</protein>
<organism evidence="1 2">
    <name type="scientific">Eumeta variegata</name>
    <name type="common">Bagworm moth</name>
    <name type="synonym">Eumeta japonica</name>
    <dbReference type="NCBI Taxonomy" id="151549"/>
    <lineage>
        <taxon>Eukaryota</taxon>
        <taxon>Metazoa</taxon>
        <taxon>Ecdysozoa</taxon>
        <taxon>Arthropoda</taxon>
        <taxon>Hexapoda</taxon>
        <taxon>Insecta</taxon>
        <taxon>Pterygota</taxon>
        <taxon>Neoptera</taxon>
        <taxon>Endopterygota</taxon>
        <taxon>Lepidoptera</taxon>
        <taxon>Glossata</taxon>
        <taxon>Ditrysia</taxon>
        <taxon>Tineoidea</taxon>
        <taxon>Psychidae</taxon>
        <taxon>Oiketicinae</taxon>
        <taxon>Eumeta</taxon>
    </lineage>
</organism>
<proteinExistence type="predicted"/>
<gene>
    <name evidence="1" type="ORF">EVAR_78465_1</name>
</gene>
<name>A0A4C1TZG0_EUMVA</name>
<sequence length="230" mass="25197">MSLRLRLDTQSIPICACDRGSEARRCALADRALNGYFAAVAFSRDVTQYARHLRSHGALRLCCRPVMFYRSSAGVLSHKSSGGSAVRSIVFEPKGLIPITGHVIAEFSSRIKPHVPRLGLARCHCVDDVLKWLKPDKIAEGCRNATFYFERSYGATSGTDIVAGRFVCGKALKPLHSDTKVIRQPLRNLSQMKVSSKDSIVLGLALLDAFVDAAPDMLKFSCATRSEIPT</sequence>
<dbReference type="Proteomes" id="UP000299102">
    <property type="component" value="Unassembled WGS sequence"/>
</dbReference>
<reference evidence="1 2" key="1">
    <citation type="journal article" date="2019" name="Commun. Biol.">
        <title>The bagworm genome reveals a unique fibroin gene that provides high tensile strength.</title>
        <authorList>
            <person name="Kono N."/>
            <person name="Nakamura H."/>
            <person name="Ohtoshi R."/>
            <person name="Tomita M."/>
            <person name="Numata K."/>
            <person name="Arakawa K."/>
        </authorList>
    </citation>
    <scope>NUCLEOTIDE SEQUENCE [LARGE SCALE GENOMIC DNA]</scope>
</reference>
<evidence type="ECO:0000313" key="1">
    <source>
        <dbReference type="EMBL" id="GBP18996.1"/>
    </source>
</evidence>
<accession>A0A4C1TZG0</accession>